<evidence type="ECO:0000256" key="1">
    <source>
        <dbReference type="ARBA" id="ARBA00008791"/>
    </source>
</evidence>
<keyword evidence="4" id="KW-1185">Reference proteome</keyword>
<feature type="domain" description="UspA" evidence="2">
    <location>
        <begin position="227"/>
        <end position="275"/>
    </location>
</feature>
<feature type="domain" description="UspA" evidence="2">
    <location>
        <begin position="1"/>
        <end position="144"/>
    </location>
</feature>
<protein>
    <submittedName>
        <fullName evidence="3">Universal stress protein</fullName>
    </submittedName>
</protein>
<dbReference type="InterPro" id="IPR014729">
    <property type="entry name" value="Rossmann-like_a/b/a_fold"/>
</dbReference>
<comment type="similarity">
    <text evidence="1">Belongs to the universal stress protein A family.</text>
</comment>
<evidence type="ECO:0000313" key="4">
    <source>
        <dbReference type="Proteomes" id="UP001597459"/>
    </source>
</evidence>
<sequence length="280" mass="31272">MIERILVPTDFSPQAESALKVAAQVAKKNNAEIYLLHIIDLPDYSNDLVISGNSAPAPPAILFMQQTHLKYEEYKDKDYLEGITVKETVSFEGMQKGVSDTCTNNDIDLIIMGSNGASGVKELFIGSNSEKIVRFSKIPVLVIKNECDLFNIKNFVYASSFEEEDKLTLLAAYNFSKEIDATFNLVWINTSSKFRTTHYIEHKMNSLLSTLPIEDYTLNIYNDETIEKGIMNFANTIKAGIIGMGTHGRTGISHFVNGSISEDMVNHAKRPVITFRIPAN</sequence>
<reference evidence="4" key="1">
    <citation type="journal article" date="2019" name="Int. J. Syst. Evol. Microbiol.">
        <title>The Global Catalogue of Microorganisms (GCM) 10K type strain sequencing project: providing services to taxonomists for standard genome sequencing and annotation.</title>
        <authorList>
            <consortium name="The Broad Institute Genomics Platform"/>
            <consortium name="The Broad Institute Genome Sequencing Center for Infectious Disease"/>
            <person name="Wu L."/>
            <person name="Ma J."/>
        </authorList>
    </citation>
    <scope>NUCLEOTIDE SEQUENCE [LARGE SCALE GENOMIC DNA]</scope>
    <source>
        <strain evidence="4">KCTC 42423</strain>
    </source>
</reference>
<evidence type="ECO:0000259" key="2">
    <source>
        <dbReference type="Pfam" id="PF00582"/>
    </source>
</evidence>
<dbReference type="InterPro" id="IPR006016">
    <property type="entry name" value="UspA"/>
</dbReference>
<dbReference type="SUPFAM" id="SSF52402">
    <property type="entry name" value="Adenine nucleotide alpha hydrolases-like"/>
    <property type="match status" value="2"/>
</dbReference>
<dbReference type="EMBL" id="JBHULX010000004">
    <property type="protein sequence ID" value="MFD2590725.1"/>
    <property type="molecule type" value="Genomic_DNA"/>
</dbReference>
<proteinExistence type="inferred from homology"/>
<dbReference type="CDD" id="cd00293">
    <property type="entry name" value="USP-like"/>
    <property type="match status" value="1"/>
</dbReference>
<dbReference type="PANTHER" id="PTHR46268">
    <property type="entry name" value="STRESS RESPONSE PROTEIN NHAX"/>
    <property type="match status" value="1"/>
</dbReference>
<dbReference type="Pfam" id="PF00582">
    <property type="entry name" value="Usp"/>
    <property type="match status" value="2"/>
</dbReference>
<dbReference type="Gene3D" id="3.40.50.12370">
    <property type="match status" value="1"/>
</dbReference>
<accession>A0ABW5N5D4</accession>
<dbReference type="InterPro" id="IPR006015">
    <property type="entry name" value="Universal_stress_UspA"/>
</dbReference>
<dbReference type="RefSeq" id="WP_368660074.1">
    <property type="nucleotide sequence ID" value="NZ_JBHSJV010000001.1"/>
</dbReference>
<dbReference type="Proteomes" id="UP001597459">
    <property type="component" value="Unassembled WGS sequence"/>
</dbReference>
<organism evidence="3 4">
    <name type="scientific">Aquimarina hainanensis</name>
    <dbReference type="NCBI Taxonomy" id="1578017"/>
    <lineage>
        <taxon>Bacteria</taxon>
        <taxon>Pseudomonadati</taxon>
        <taxon>Bacteroidota</taxon>
        <taxon>Flavobacteriia</taxon>
        <taxon>Flavobacteriales</taxon>
        <taxon>Flavobacteriaceae</taxon>
        <taxon>Aquimarina</taxon>
    </lineage>
</organism>
<dbReference type="Gene3D" id="3.40.50.620">
    <property type="entry name" value="HUPs"/>
    <property type="match status" value="1"/>
</dbReference>
<name>A0ABW5N5D4_9FLAO</name>
<dbReference type="PRINTS" id="PR01438">
    <property type="entry name" value="UNVRSLSTRESS"/>
</dbReference>
<evidence type="ECO:0000313" key="3">
    <source>
        <dbReference type="EMBL" id="MFD2590725.1"/>
    </source>
</evidence>
<dbReference type="PANTHER" id="PTHR46268:SF6">
    <property type="entry name" value="UNIVERSAL STRESS PROTEIN UP12"/>
    <property type="match status" value="1"/>
</dbReference>
<gene>
    <name evidence="3" type="ORF">ACFSTE_07755</name>
</gene>
<comment type="caution">
    <text evidence="3">The sequence shown here is derived from an EMBL/GenBank/DDBJ whole genome shotgun (WGS) entry which is preliminary data.</text>
</comment>